<reference evidence="3" key="1">
    <citation type="submission" date="2025-08" db="UniProtKB">
        <authorList>
            <consortium name="RefSeq"/>
        </authorList>
    </citation>
    <scope>IDENTIFICATION</scope>
</reference>
<dbReference type="PANTHER" id="PTHR47163">
    <property type="entry name" value="DDE_TNP_IS1595 DOMAIN-CONTAINING PROTEIN"/>
    <property type="match status" value="1"/>
</dbReference>
<proteinExistence type="predicted"/>
<feature type="domain" description="ISXO2-like transposase" evidence="1">
    <location>
        <begin position="167"/>
        <end position="306"/>
    </location>
</feature>
<name>A0A9W2ZG58_BIOGL</name>
<sequence length="321" mass="37413">MAGRPIARTSIVGLNEIMDRVDLRHEFWNLSALLPHLEADVVLEWCARRRLVKNELRCENCNDHCSLVRYIQGADGYRWCCNKCGTRKSVRHGSFFTGSHLSIKQIIIIIYCWACDMPQLQMSREAGQIDKSIVTDWCNFLREECAQWNETHAMIIGGVDENFEPIVVEIDESKYFHRKYHRGQWREGHWVFGGVERESGRCFLVEVPDRRAATLEQCIVQHILPGSHIISDGWAAYANIPQIGQGIYSHSVIVHQQNFVDPLDPEIHTQNIENLWMRAKRKLKRQFGTSGALFQSYLDEFIYRNSMREEDIFFQHAGNDW</sequence>
<dbReference type="OrthoDB" id="6412411at2759"/>
<organism evidence="2 3">
    <name type="scientific">Biomphalaria glabrata</name>
    <name type="common">Bloodfluke planorb</name>
    <name type="synonym">Freshwater snail</name>
    <dbReference type="NCBI Taxonomy" id="6526"/>
    <lineage>
        <taxon>Eukaryota</taxon>
        <taxon>Metazoa</taxon>
        <taxon>Spiralia</taxon>
        <taxon>Lophotrochozoa</taxon>
        <taxon>Mollusca</taxon>
        <taxon>Gastropoda</taxon>
        <taxon>Heterobranchia</taxon>
        <taxon>Euthyneura</taxon>
        <taxon>Panpulmonata</taxon>
        <taxon>Hygrophila</taxon>
        <taxon>Lymnaeoidea</taxon>
        <taxon>Planorbidae</taxon>
        <taxon>Biomphalaria</taxon>
    </lineage>
</organism>
<evidence type="ECO:0000313" key="2">
    <source>
        <dbReference type="Proteomes" id="UP001165740"/>
    </source>
</evidence>
<dbReference type="RefSeq" id="XP_055873911.1">
    <property type="nucleotide sequence ID" value="XM_056017936.1"/>
</dbReference>
<dbReference type="OMA" id="HEANSEM"/>
<gene>
    <name evidence="3" type="primary">LOC129924118</name>
</gene>
<evidence type="ECO:0000259" key="1">
    <source>
        <dbReference type="SMART" id="SM01126"/>
    </source>
</evidence>
<dbReference type="InterPro" id="IPR024445">
    <property type="entry name" value="Tnp_ISXO2-like"/>
</dbReference>
<dbReference type="PANTHER" id="PTHR47163:SF2">
    <property type="entry name" value="SI:DKEY-17M8.2"/>
    <property type="match status" value="1"/>
</dbReference>
<dbReference type="SMART" id="SM01126">
    <property type="entry name" value="DDE_Tnp_IS1595"/>
    <property type="match status" value="1"/>
</dbReference>
<dbReference type="InterPro" id="IPR053164">
    <property type="entry name" value="IS1016-like_transposase"/>
</dbReference>
<keyword evidence="2" id="KW-1185">Reference proteome</keyword>
<evidence type="ECO:0000313" key="3">
    <source>
        <dbReference type="RefSeq" id="XP_055873911.1"/>
    </source>
</evidence>
<dbReference type="NCBIfam" id="NF033547">
    <property type="entry name" value="transpos_IS1595"/>
    <property type="match status" value="1"/>
</dbReference>
<protein>
    <submittedName>
        <fullName evidence="3">Uncharacterized protein LOC129924118</fullName>
    </submittedName>
</protein>
<dbReference type="Proteomes" id="UP001165740">
    <property type="component" value="Unplaced"/>
</dbReference>
<dbReference type="AlphaFoldDB" id="A0A9W2ZG58"/>
<accession>A0A9W2ZG58</accession>
<dbReference type="GeneID" id="129924118"/>
<dbReference type="Pfam" id="PF12762">
    <property type="entry name" value="DDE_Tnp_IS1595"/>
    <property type="match status" value="1"/>
</dbReference>